<evidence type="ECO:0000313" key="6">
    <source>
        <dbReference type="Proteomes" id="UP000188533"/>
    </source>
</evidence>
<comment type="caution">
    <text evidence="5">The sequence shown here is derived from an EMBL/GenBank/DDBJ whole genome shotgun (WGS) entry which is preliminary data.</text>
</comment>
<comment type="cofactor">
    <cofactor evidence="1">
        <name>pyridoxal 5'-phosphate</name>
        <dbReference type="ChEBI" id="CHEBI:597326"/>
    </cofactor>
</comment>
<dbReference type="Pfam" id="PF01053">
    <property type="entry name" value="Cys_Met_Meta_PP"/>
    <property type="match status" value="1"/>
</dbReference>
<feature type="region of interest" description="Disordered" evidence="3">
    <location>
        <begin position="825"/>
        <end position="889"/>
    </location>
</feature>
<dbReference type="Gene3D" id="3.90.1150.10">
    <property type="entry name" value="Aspartate Aminotransferase, domain 1"/>
    <property type="match status" value="1"/>
</dbReference>
<gene>
    <name evidence="5" type="ORF">LENED_011573</name>
</gene>
<feature type="compositionally biased region" description="Acidic residues" evidence="3">
    <location>
        <begin position="1509"/>
        <end position="1530"/>
    </location>
</feature>
<dbReference type="SUPFAM" id="SSF53383">
    <property type="entry name" value="PLP-dependent transferases"/>
    <property type="match status" value="1"/>
</dbReference>
<accession>A0A1Q3EQD5</accession>
<feature type="transmembrane region" description="Helical" evidence="4">
    <location>
        <begin position="420"/>
        <end position="444"/>
    </location>
</feature>
<feature type="region of interest" description="Disordered" evidence="3">
    <location>
        <begin position="1497"/>
        <end position="1531"/>
    </location>
</feature>
<protein>
    <submittedName>
        <fullName evidence="5">Transcription factor 25 (Basic helix-loop-helix)</fullName>
    </submittedName>
</protein>
<feature type="compositionally biased region" description="Polar residues" evidence="3">
    <location>
        <begin position="53"/>
        <end position="66"/>
    </location>
</feature>
<dbReference type="PANTHER" id="PTHR42699:SF1">
    <property type="entry name" value="CYSTATHIONINE GAMMA-SYNTHASE-RELATED"/>
    <property type="match status" value="1"/>
</dbReference>
<dbReference type="EMBL" id="BDGU01001074">
    <property type="protein sequence ID" value="GAW09420.1"/>
    <property type="molecule type" value="Genomic_DNA"/>
</dbReference>
<dbReference type="InterPro" id="IPR015424">
    <property type="entry name" value="PyrdxlP-dep_Trfase"/>
</dbReference>
<evidence type="ECO:0000256" key="1">
    <source>
        <dbReference type="ARBA" id="ARBA00001933"/>
    </source>
</evidence>
<feature type="compositionally biased region" description="Acidic residues" evidence="3">
    <location>
        <begin position="826"/>
        <end position="836"/>
    </location>
</feature>
<dbReference type="STRING" id="5353.A0A1Q3EQD5"/>
<dbReference type="GO" id="GO:0003962">
    <property type="term" value="F:cystathionine gamma-synthase activity"/>
    <property type="evidence" value="ECO:0007669"/>
    <property type="project" value="TreeGrafter"/>
</dbReference>
<feature type="region of interest" description="Disordered" evidence="3">
    <location>
        <begin position="1"/>
        <end position="66"/>
    </location>
</feature>
<dbReference type="InterPro" id="IPR037185">
    <property type="entry name" value="EmrE-like"/>
</dbReference>
<sequence>MTNPRPPSLRSTPSAKAVSTLSTGHNLPSISTVTTVPPWAKDEPPSPKEETSTSEPQLLPHSTFSNDVASVLSSEYGKHSREGSSSLSRWFAFTMPRQAGRPFQNQNGDDTPARELHRKASTFKDKRRSWLANSSIREPPPSFSKHTIEKNASDPERNGEAQPKRRDWNLSISMPTPRATFTVNQTNSPGWETPWTSRVGAQGPFRSRSRHEEGPGYEDEENLESHSGLSGSNDDSRWESRRKRLRIFLLSNPYVPLLFRLVNISFTTGTLAVAIHIRNWEKRYGLMGIVGSSPTLIIIFAPLTLVHVIGAIYLEYFGRPLGLWQNEPSSALPPFVSMDSIPPSPMLRQNRSQSLNSTNTSSARSKANAGSVSSLCRTDSSFLGNKDYAIGILLLLVVVFLWTTSNFVTQDLFQDGYEKAFLVTYLNTSAFSLYLLPFLIKSFLPKITTTWRFRKTARYDSGQYEPLHSEDVYADDDNSVETYLHERGPSESSELPPFTVRETADLAFIFCFIWFAANWTLNASLDYTSVASATILSSTSGFFTLGLGRIFRVETLTLAKIGAVSTSFVGVLLVALSDSSQTTSESDNLVSTSTSTRHALGDSLALFSAVFYALYVILLKVRIRSESRIDMKMFFGFVGLFNIILCWPIGVILHLTGIERFELPTSERAVGALLVNVRHLDYLYVLAMLKTTPLVVTIGLSLTIPLAVLGDFFLSNPVRSPVLAGALLVLMSFVVVGVDDANAEQQQQDLVDASRNLVDDPDRRGRQRLSEIVELEVNKRQQRELEELETLAGHSNINSTDEEETVSLSKGKSGASGFTALLAAEDNVEGEEEEEDEHLKSRSSKSKKSKRKKKVPAVEDKPDATIKSSGSGTSIQPLPKNEKKAAKKAKAKARKSGMDEIDAALEALSIKHPEFKRNLAESSSNSVARSLTSLLAVNPTHLDSDVELKRFFGSKVVAANKDKPGGNSKRAHVSQRSVLTKPQATWAPAHMREGLSARQLTEEEVVEKLSRNRWDTNAASEKWWTVEYSKKYKGITMLFLQTVLSGDPQGFYNILQGAPWHADSWLQLAEVFRHREEHSSAVDAVDRAMFAYERAFVGGFSFTNGTNRLDFDRVENRPFFLALHRQASDLQRRGCMRTAFEFAKLLYSLDPWGDPHGAVLHLDFLALKAGMSQWLLDKSLRVDPSVLPGWAYAKALALKLSDKEGGESAGTAALIEAADSFPSVIPLLADKLDVMLSASIRGHRDFRIETDCRSLSTPVAILHLLSHIYVQRSFSLWKDPKVINWFTETVSSHFSSLPSSLPPTTRRNRFLSLYAEKENTAALSFAVYRHIIVLETSLSFRSLFPFIPNSVLNSNSGNLACDPLPPPDKVRVSEYGETFFAGVDKDEGLFGFGTRRRMTRRERELEERRLARMIPDVNERRQVQAIFENNAHIQQRFPGGIVQFAQAMELLPPDALEDMFAAAAIGAEQDNGDRGMPGQMPGLDDFFFGGADNNGAREAFNDRPIGEEDAREDEDGEDDDEENEDEDEDIAPMPVRVIRNLLGRLWGAGANTTVVWIDRLSLAKLRRGSQSNLRIIIVGRTIMLLQRNPPLDHCIPPNTPHSVIQSLPTWQDNVDRAVGKPAQSKHLETCYPRFTIHPFLRPLIKSSLEALKASPKYTCLLFPSLRLAKAFQSYMRLQFPSSASELRESNCVSETLNPPPGHDIFAVLFPVEQESLAMKFWTFSGAGISTRLAENCIIRHDGNLELTLGLPTQPDHEYSNYYTLHSALSSVPEAKAKIKARFAGLDTDSGARSIRGVDGVSTSDVYLYPTGMNAIWNIHHMLHDVNILYVDSYKLLDTTNPGYHIFTNETLDDLELLLEDNNEKPVLGIFTDFPGNPHLKSADLPRLRRLADKHNIPIIIDETAGCHLNVSVLKYADIVVGSLTKVFSGFANVLGGALLLNPSSHFYASFKAHLDANYEDDYFGADALVMELNSRGFEQRLSTINRNAEALADWLFIRSKVGGEEKTVIEEVFYPKYQHRENYERCMRAVSAFEYDLESTENKFQPGYSGIVAVSFTSLEAAKTFYESIQCYKGTTLGTVVTLLSPFIAIAFPPEKMDWVREHGMTEALVRFSVLTSWAYEKRDTFYCNPSSLSATISARYHRRKEYYTLERSSIRKSAV</sequence>
<feature type="region of interest" description="Disordered" evidence="3">
    <location>
        <begin position="962"/>
        <end position="982"/>
    </location>
</feature>
<dbReference type="Pfam" id="PF04910">
    <property type="entry name" value="Tcf25"/>
    <property type="match status" value="1"/>
</dbReference>
<name>A0A1Q3EQD5_LENED</name>
<feature type="transmembrane region" description="Helical" evidence="4">
    <location>
        <begin position="603"/>
        <end position="621"/>
    </location>
</feature>
<evidence type="ECO:0000313" key="5">
    <source>
        <dbReference type="EMBL" id="GAW09420.1"/>
    </source>
</evidence>
<feature type="transmembrane region" description="Helical" evidence="4">
    <location>
        <begin position="682"/>
        <end position="709"/>
    </location>
</feature>
<reference evidence="5 6" key="1">
    <citation type="submission" date="2016-08" db="EMBL/GenBank/DDBJ databases">
        <authorList>
            <consortium name="Lentinula edodes genome sequencing consortium"/>
            <person name="Sakamoto Y."/>
            <person name="Nakade K."/>
            <person name="Sato S."/>
            <person name="Yoshida Y."/>
            <person name="Miyazaki K."/>
            <person name="Natsume S."/>
            <person name="Konno N."/>
        </authorList>
    </citation>
    <scope>NUCLEOTIDE SEQUENCE [LARGE SCALE GENOMIC DNA]</scope>
    <source>
        <strain evidence="5 6">NBRC 111202</strain>
    </source>
</reference>
<feature type="compositionally biased region" description="Basic and acidic residues" evidence="3">
    <location>
        <begin position="1499"/>
        <end position="1508"/>
    </location>
</feature>
<feature type="transmembrane region" description="Helical" evidence="4">
    <location>
        <begin position="388"/>
        <end position="408"/>
    </location>
</feature>
<feature type="compositionally biased region" description="Basic and acidic residues" evidence="3">
    <location>
        <begin position="146"/>
        <end position="168"/>
    </location>
</feature>
<feature type="compositionally biased region" description="Basic residues" evidence="3">
    <location>
        <begin position="116"/>
        <end position="129"/>
    </location>
</feature>
<keyword evidence="4" id="KW-1133">Transmembrane helix</keyword>
<evidence type="ECO:0000256" key="2">
    <source>
        <dbReference type="ARBA" id="ARBA00022898"/>
    </source>
</evidence>
<evidence type="ECO:0000256" key="3">
    <source>
        <dbReference type="SAM" id="MobiDB-lite"/>
    </source>
</evidence>
<feature type="transmembrane region" description="Helical" evidence="4">
    <location>
        <begin position="247"/>
        <end position="275"/>
    </location>
</feature>
<feature type="region of interest" description="Disordered" evidence="3">
    <location>
        <begin position="98"/>
        <end position="236"/>
    </location>
</feature>
<evidence type="ECO:0000256" key="4">
    <source>
        <dbReference type="SAM" id="Phobius"/>
    </source>
</evidence>
<dbReference type="GO" id="GO:0019346">
    <property type="term" value="P:transsulfuration"/>
    <property type="evidence" value="ECO:0007669"/>
    <property type="project" value="InterPro"/>
</dbReference>
<organism evidence="5 6">
    <name type="scientific">Lentinula edodes</name>
    <name type="common">Shiitake mushroom</name>
    <name type="synonym">Lentinus edodes</name>
    <dbReference type="NCBI Taxonomy" id="5353"/>
    <lineage>
        <taxon>Eukaryota</taxon>
        <taxon>Fungi</taxon>
        <taxon>Dikarya</taxon>
        <taxon>Basidiomycota</taxon>
        <taxon>Agaricomycotina</taxon>
        <taxon>Agaricomycetes</taxon>
        <taxon>Agaricomycetidae</taxon>
        <taxon>Agaricales</taxon>
        <taxon>Marasmiineae</taxon>
        <taxon>Omphalotaceae</taxon>
        <taxon>Lentinula</taxon>
    </lineage>
</organism>
<feature type="compositionally biased region" description="Polar residues" evidence="3">
    <location>
        <begin position="866"/>
        <end position="876"/>
    </location>
</feature>
<dbReference type="InterPro" id="IPR000277">
    <property type="entry name" value="Cys/Met-Metab_PyrdxlP-dep_enz"/>
</dbReference>
<feature type="compositionally biased region" description="Polar residues" evidence="3">
    <location>
        <begin position="8"/>
        <end position="35"/>
    </location>
</feature>
<feature type="transmembrane region" description="Helical" evidence="4">
    <location>
        <begin position="633"/>
        <end position="655"/>
    </location>
</feature>
<feature type="compositionally biased region" description="Basic residues" evidence="3">
    <location>
        <begin position="841"/>
        <end position="855"/>
    </location>
</feature>
<keyword evidence="4" id="KW-0472">Membrane</keyword>
<feature type="compositionally biased region" description="Polar residues" evidence="3">
    <location>
        <begin position="170"/>
        <end position="196"/>
    </location>
</feature>
<dbReference type="Proteomes" id="UP000188533">
    <property type="component" value="Unassembled WGS sequence"/>
</dbReference>
<dbReference type="InterPro" id="IPR051750">
    <property type="entry name" value="Trans-sulfuration_enzymes"/>
</dbReference>
<dbReference type="PANTHER" id="PTHR42699">
    <property type="match status" value="1"/>
</dbReference>
<proteinExistence type="predicted"/>
<keyword evidence="4" id="KW-0812">Transmembrane</keyword>
<feature type="compositionally biased region" description="Basic and acidic residues" evidence="3">
    <location>
        <begin position="40"/>
        <end position="51"/>
    </location>
</feature>
<dbReference type="InterPro" id="IPR006994">
    <property type="entry name" value="TCF25/Rqc1"/>
</dbReference>
<keyword evidence="2" id="KW-0663">Pyridoxal phosphate</keyword>
<feature type="transmembrane region" description="Helical" evidence="4">
    <location>
        <begin position="557"/>
        <end position="576"/>
    </location>
</feature>
<reference evidence="5 6" key="2">
    <citation type="submission" date="2017-02" db="EMBL/GenBank/DDBJ databases">
        <title>A genome survey and senescence transcriptome analysis in Lentinula edodes.</title>
        <authorList>
            <person name="Sakamoto Y."/>
            <person name="Nakade K."/>
            <person name="Sato S."/>
            <person name="Yoshida Y."/>
            <person name="Miyazaki K."/>
            <person name="Natsume S."/>
            <person name="Konno N."/>
        </authorList>
    </citation>
    <scope>NUCLEOTIDE SEQUENCE [LARGE SCALE GENOMIC DNA]</scope>
    <source>
        <strain evidence="5 6">NBRC 111202</strain>
    </source>
</reference>
<feature type="transmembrane region" description="Helical" evidence="4">
    <location>
        <begin position="527"/>
        <end position="545"/>
    </location>
</feature>
<dbReference type="InterPro" id="IPR015422">
    <property type="entry name" value="PyrdxlP-dep_Trfase_small"/>
</dbReference>
<dbReference type="SUPFAM" id="SSF103481">
    <property type="entry name" value="Multidrug resistance efflux transporter EmrE"/>
    <property type="match status" value="1"/>
</dbReference>
<keyword evidence="6" id="KW-1185">Reference proteome</keyword>
<dbReference type="InterPro" id="IPR015421">
    <property type="entry name" value="PyrdxlP-dep_Trfase_major"/>
</dbReference>
<feature type="transmembrane region" description="Helical" evidence="4">
    <location>
        <begin position="295"/>
        <end position="314"/>
    </location>
</feature>
<dbReference type="Gene3D" id="3.40.640.10">
    <property type="entry name" value="Type I PLP-dependent aspartate aminotransferase-like (Major domain)"/>
    <property type="match status" value="1"/>
</dbReference>
<feature type="transmembrane region" description="Helical" evidence="4">
    <location>
        <begin position="721"/>
        <end position="738"/>
    </location>
</feature>
<dbReference type="GO" id="GO:0030170">
    <property type="term" value="F:pyridoxal phosphate binding"/>
    <property type="evidence" value="ECO:0007669"/>
    <property type="project" value="InterPro"/>
</dbReference>
<feature type="region of interest" description="Disordered" evidence="3">
    <location>
        <begin position="790"/>
        <end position="812"/>
    </location>
</feature>